<evidence type="ECO:0000256" key="5">
    <source>
        <dbReference type="ARBA" id="ARBA00022839"/>
    </source>
</evidence>
<dbReference type="Proteomes" id="UP001152759">
    <property type="component" value="Chromosome 4"/>
</dbReference>
<dbReference type="GO" id="GO:0005634">
    <property type="term" value="C:nucleus"/>
    <property type="evidence" value="ECO:0007669"/>
    <property type="project" value="UniProtKB-SubCell"/>
</dbReference>
<dbReference type="AlphaFoldDB" id="A0A9P0F427"/>
<keyword evidence="10" id="KW-1185">Reference proteome</keyword>
<evidence type="ECO:0000256" key="3">
    <source>
        <dbReference type="ARBA" id="ARBA00022722"/>
    </source>
</evidence>
<evidence type="ECO:0000256" key="6">
    <source>
        <dbReference type="ARBA" id="ARBA00023242"/>
    </source>
</evidence>
<evidence type="ECO:0000256" key="2">
    <source>
        <dbReference type="ARBA" id="ARBA00006357"/>
    </source>
</evidence>
<evidence type="ECO:0000256" key="7">
    <source>
        <dbReference type="SAM" id="MobiDB-lite"/>
    </source>
</evidence>
<reference evidence="9" key="1">
    <citation type="submission" date="2021-12" db="EMBL/GenBank/DDBJ databases">
        <authorList>
            <person name="King R."/>
        </authorList>
    </citation>
    <scope>NUCLEOTIDE SEQUENCE</scope>
</reference>
<dbReference type="SMART" id="SM00479">
    <property type="entry name" value="EXOIII"/>
    <property type="match status" value="1"/>
</dbReference>
<protein>
    <recommendedName>
        <fullName evidence="8">Exonuclease domain-containing protein</fullName>
    </recommendedName>
</protein>
<keyword evidence="3" id="KW-0540">Nuclease</keyword>
<dbReference type="KEGG" id="btab:109033714"/>
<evidence type="ECO:0000259" key="8">
    <source>
        <dbReference type="SMART" id="SM00479"/>
    </source>
</evidence>
<dbReference type="FunFam" id="3.30.420.10:FF:000019">
    <property type="entry name" value="RNA exonuclease NEF-sp"/>
    <property type="match status" value="1"/>
</dbReference>
<comment type="subcellular location">
    <subcellularLocation>
        <location evidence="1">Nucleus</location>
    </subcellularLocation>
</comment>
<dbReference type="SUPFAM" id="SSF53098">
    <property type="entry name" value="Ribonuclease H-like"/>
    <property type="match status" value="1"/>
</dbReference>
<name>A0A9P0F427_BEMTA</name>
<dbReference type="InterPro" id="IPR047021">
    <property type="entry name" value="REXO1/3/4-like"/>
</dbReference>
<proteinExistence type="inferred from homology"/>
<keyword evidence="5" id="KW-0269">Exonuclease</keyword>
<dbReference type="Gene3D" id="3.30.420.10">
    <property type="entry name" value="Ribonuclease H-like superfamily/Ribonuclease H"/>
    <property type="match status" value="1"/>
</dbReference>
<feature type="domain" description="Exonuclease" evidence="8">
    <location>
        <begin position="337"/>
        <end position="496"/>
    </location>
</feature>
<comment type="similarity">
    <text evidence="2">Belongs to the REXO1/REXO3 family.</text>
</comment>
<dbReference type="GO" id="GO:0003676">
    <property type="term" value="F:nucleic acid binding"/>
    <property type="evidence" value="ECO:0007669"/>
    <property type="project" value="InterPro"/>
</dbReference>
<evidence type="ECO:0000313" key="9">
    <source>
        <dbReference type="EMBL" id="CAH0388852.1"/>
    </source>
</evidence>
<evidence type="ECO:0000256" key="1">
    <source>
        <dbReference type="ARBA" id="ARBA00004123"/>
    </source>
</evidence>
<dbReference type="InterPro" id="IPR036397">
    <property type="entry name" value="RNaseH_sf"/>
</dbReference>
<dbReference type="CDD" id="cd06145">
    <property type="entry name" value="REX1_like"/>
    <property type="match status" value="1"/>
</dbReference>
<dbReference type="Pfam" id="PF00929">
    <property type="entry name" value="RNase_T"/>
    <property type="match status" value="1"/>
</dbReference>
<accession>A0A9P0F427</accession>
<dbReference type="EMBL" id="OU963865">
    <property type="protein sequence ID" value="CAH0388852.1"/>
    <property type="molecule type" value="Genomic_DNA"/>
</dbReference>
<evidence type="ECO:0000256" key="4">
    <source>
        <dbReference type="ARBA" id="ARBA00022801"/>
    </source>
</evidence>
<dbReference type="PANTHER" id="PTHR12801">
    <property type="entry name" value="RNA EXONUCLEASE REXO1 / RECO3 FAMILY MEMBER-RELATED"/>
    <property type="match status" value="1"/>
</dbReference>
<gene>
    <name evidence="9" type="ORF">BEMITA_LOCUS7737</name>
</gene>
<keyword evidence="6" id="KW-0539">Nucleus</keyword>
<feature type="region of interest" description="Disordered" evidence="7">
    <location>
        <begin position="32"/>
        <end position="64"/>
    </location>
</feature>
<organism evidence="9 10">
    <name type="scientific">Bemisia tabaci</name>
    <name type="common">Sweetpotato whitefly</name>
    <name type="synonym">Aleurodes tabaci</name>
    <dbReference type="NCBI Taxonomy" id="7038"/>
    <lineage>
        <taxon>Eukaryota</taxon>
        <taxon>Metazoa</taxon>
        <taxon>Ecdysozoa</taxon>
        <taxon>Arthropoda</taxon>
        <taxon>Hexapoda</taxon>
        <taxon>Insecta</taxon>
        <taxon>Pterygota</taxon>
        <taxon>Neoptera</taxon>
        <taxon>Paraneoptera</taxon>
        <taxon>Hemiptera</taxon>
        <taxon>Sternorrhyncha</taxon>
        <taxon>Aleyrodoidea</taxon>
        <taxon>Aleyrodidae</taxon>
        <taxon>Aleyrodinae</taxon>
        <taxon>Bemisia</taxon>
    </lineage>
</organism>
<sequence>MDTKIPAKKMKRLEKKKQKVAAFLELVKPTNEDSLEPSVKNRSMSSVSSSSFTGMGPWTPVSKTNSDTIDQAAYNISSEEYMQLKSDLKKRKKYLMAKPTLRLKEVGEKASISMNEPGKIIPLFAADIQHLLFFPIFGGPYHPPYLPPRWCYFERSQKVSQIIVFVVEGASSYTFFSNESQFPTLSKEFEIKAEFVSPFGYQSDIAAELSVVKLNRQEEERLNKRFGKITFMNSADSVAEHKKLKSAFPIDLFENYLKESCVPNESSQQDEKMDSTLSICETPLPATDKFSRVLLLLSPHQMLDENYPLPLPGELALKYSDFKFTKDTYSEVTAHSPLFGLDCEMCLSAEGQELTRIALVNEKHEVIYDSLVKPTNKIINYLTQYSGITKNMLVNVTKTLEDVQDDIRAILPADAILVGQSLNMDLQAMKMMHPYVIDTSVIFNLSGVRRHKPKLSKLASEFLNMEIQSGDAGHDSVEDSLASLKLVQLKLMNSIDFGDAVTNVVAELSEIKCKIDEEQGKNITRVKSDQSESEILLQYWQRNTHRISSLFRHTILDKKTAAVIGCQDIMDTYSSYLPKEDSSKMGRIVTSGNEETVVKTCSLAEKYFFNVSHITINPEKASDVAGKIDDWCKQIRNSIKENGLLIVLFPGSKKTNANGLAFVKIVFPPCPIPTRNTGKNS</sequence>
<dbReference type="InterPro" id="IPR012337">
    <property type="entry name" value="RNaseH-like_sf"/>
</dbReference>
<dbReference type="PANTHER" id="PTHR12801:SF82">
    <property type="entry name" value="RNA EXONUCLEASE 5"/>
    <property type="match status" value="1"/>
</dbReference>
<dbReference type="InterPro" id="IPR013520">
    <property type="entry name" value="Ribonucl_H"/>
</dbReference>
<dbReference type="InterPro" id="IPR034922">
    <property type="entry name" value="REX1-like_exo"/>
</dbReference>
<dbReference type="GO" id="GO:0004527">
    <property type="term" value="F:exonuclease activity"/>
    <property type="evidence" value="ECO:0007669"/>
    <property type="project" value="UniProtKB-KW"/>
</dbReference>
<keyword evidence="4" id="KW-0378">Hydrolase</keyword>
<evidence type="ECO:0000313" key="10">
    <source>
        <dbReference type="Proteomes" id="UP001152759"/>
    </source>
</evidence>